<organism evidence="1 2">
    <name type="scientific">Gossypium australe</name>
    <dbReference type="NCBI Taxonomy" id="47621"/>
    <lineage>
        <taxon>Eukaryota</taxon>
        <taxon>Viridiplantae</taxon>
        <taxon>Streptophyta</taxon>
        <taxon>Embryophyta</taxon>
        <taxon>Tracheophyta</taxon>
        <taxon>Spermatophyta</taxon>
        <taxon>Magnoliopsida</taxon>
        <taxon>eudicotyledons</taxon>
        <taxon>Gunneridae</taxon>
        <taxon>Pentapetalae</taxon>
        <taxon>rosids</taxon>
        <taxon>malvids</taxon>
        <taxon>Malvales</taxon>
        <taxon>Malvaceae</taxon>
        <taxon>Malvoideae</taxon>
        <taxon>Gossypium</taxon>
    </lineage>
</organism>
<accession>A0A5B6WHP1</accession>
<dbReference type="AlphaFoldDB" id="A0A5B6WHP1"/>
<gene>
    <name evidence="1" type="ORF">EPI10_021064</name>
</gene>
<comment type="caution">
    <text evidence="1">The sequence shown here is derived from an EMBL/GenBank/DDBJ whole genome shotgun (WGS) entry which is preliminary data.</text>
</comment>
<proteinExistence type="predicted"/>
<name>A0A5B6WHP1_9ROSI</name>
<evidence type="ECO:0000313" key="2">
    <source>
        <dbReference type="Proteomes" id="UP000325315"/>
    </source>
</evidence>
<reference evidence="2" key="1">
    <citation type="journal article" date="2019" name="Plant Biotechnol. J.">
        <title>Genome sequencing of the Australian wild diploid species Gossypium australe highlights disease resistance and delayed gland morphogenesis.</title>
        <authorList>
            <person name="Cai Y."/>
            <person name="Cai X."/>
            <person name="Wang Q."/>
            <person name="Wang P."/>
            <person name="Zhang Y."/>
            <person name="Cai C."/>
            <person name="Xu Y."/>
            <person name="Wang K."/>
            <person name="Zhou Z."/>
            <person name="Wang C."/>
            <person name="Geng S."/>
            <person name="Li B."/>
            <person name="Dong Q."/>
            <person name="Hou Y."/>
            <person name="Wang H."/>
            <person name="Ai P."/>
            <person name="Liu Z."/>
            <person name="Yi F."/>
            <person name="Sun M."/>
            <person name="An G."/>
            <person name="Cheng J."/>
            <person name="Zhang Y."/>
            <person name="Shi Q."/>
            <person name="Xie Y."/>
            <person name="Shi X."/>
            <person name="Chang Y."/>
            <person name="Huang F."/>
            <person name="Chen Y."/>
            <person name="Hong S."/>
            <person name="Mi L."/>
            <person name="Sun Q."/>
            <person name="Zhang L."/>
            <person name="Zhou B."/>
            <person name="Peng R."/>
            <person name="Zhang X."/>
            <person name="Liu F."/>
        </authorList>
    </citation>
    <scope>NUCLEOTIDE SEQUENCE [LARGE SCALE GENOMIC DNA]</scope>
    <source>
        <strain evidence="2">cv. PA1801</strain>
    </source>
</reference>
<dbReference type="PANTHER" id="PTHR46148:SF44">
    <property type="entry name" value="GAG-POL POLYPROTEIN"/>
    <property type="match status" value="1"/>
</dbReference>
<sequence length="207" mass="24435">MLRRYRSDPSHVVPVEEIEVRSDLSFEEEPVQILDRDVKVFRRKTILLVKVLWWNHDSEEASWEPEDEMKDIVKVIIDRLKAGFDRQISYADLKHRDIGFVVGDKVFIKFLHGRKYYKLLDLLFEELSVEILAYEVKKLRNKHVPLVKVLWRSHSVEEATWELEEMMRSQYSHLFLGKFWGQNFLSGENCNDPKVSGVRNCGVGTSP</sequence>
<dbReference type="Proteomes" id="UP000325315">
    <property type="component" value="Unassembled WGS sequence"/>
</dbReference>
<dbReference type="PANTHER" id="PTHR46148">
    <property type="entry name" value="CHROMO DOMAIN-CONTAINING PROTEIN"/>
    <property type="match status" value="1"/>
</dbReference>
<dbReference type="InterPro" id="IPR016197">
    <property type="entry name" value="Chromo-like_dom_sf"/>
</dbReference>
<protein>
    <submittedName>
        <fullName evidence="1">ABC transporter G family member 33-like</fullName>
    </submittedName>
</protein>
<evidence type="ECO:0000313" key="1">
    <source>
        <dbReference type="EMBL" id="KAA3480647.1"/>
    </source>
</evidence>
<dbReference type="OrthoDB" id="1419699at2759"/>
<dbReference type="SUPFAM" id="SSF54160">
    <property type="entry name" value="Chromo domain-like"/>
    <property type="match status" value="1"/>
</dbReference>
<dbReference type="EMBL" id="SMMG02000003">
    <property type="protein sequence ID" value="KAA3480647.1"/>
    <property type="molecule type" value="Genomic_DNA"/>
</dbReference>
<keyword evidence="2" id="KW-1185">Reference proteome</keyword>